<accession>A0A1G7R368</accession>
<gene>
    <name evidence="2" type="ORF">SAMN05216605_10117</name>
</gene>
<organism evidence="2 3">
    <name type="scientific">Pseudomonas abietaniphila</name>
    <dbReference type="NCBI Taxonomy" id="89065"/>
    <lineage>
        <taxon>Bacteria</taxon>
        <taxon>Pseudomonadati</taxon>
        <taxon>Pseudomonadota</taxon>
        <taxon>Gammaproteobacteria</taxon>
        <taxon>Pseudomonadales</taxon>
        <taxon>Pseudomonadaceae</taxon>
        <taxon>Pseudomonas</taxon>
    </lineage>
</organism>
<evidence type="ECO:0000313" key="2">
    <source>
        <dbReference type="EMBL" id="SDG05212.1"/>
    </source>
</evidence>
<dbReference type="EMBL" id="FNCO01000001">
    <property type="protein sequence ID" value="SDG05212.1"/>
    <property type="molecule type" value="Genomic_DNA"/>
</dbReference>
<sequence>MSEGNSGDVRPAVLNCETPLGQALISMFGSLARELEAENAPPGALRVIVFGGCAVHLYTSHRVSMDVDAEFFSTTLPSEIDVCRLLAELPEEFLDDQTGRLIELTYDLNFSTGLGPLHEDFLERGLRLPTFDSASPLHVFIASPVDIAISKLGRATDQDISDIFALLRTGFILAAEFERLALEAIDCYVGNHEPPTSILKNILQDYLETADDQTF</sequence>
<dbReference type="OrthoDB" id="5865827at2"/>
<reference evidence="3" key="1">
    <citation type="submission" date="2016-10" db="EMBL/GenBank/DDBJ databases">
        <authorList>
            <person name="Varghese N."/>
            <person name="Submissions S."/>
        </authorList>
    </citation>
    <scope>NUCLEOTIDE SEQUENCE [LARGE SCALE GENOMIC DNA]</scope>
    <source>
        <strain evidence="3">ATCC 700689</strain>
    </source>
</reference>
<dbReference type="RefSeq" id="WP_074749377.1">
    <property type="nucleotide sequence ID" value="NZ_FNCO01000001.1"/>
</dbReference>
<evidence type="ECO:0000259" key="1">
    <source>
        <dbReference type="Pfam" id="PF19502"/>
    </source>
</evidence>
<feature type="domain" description="DUF6036" evidence="1">
    <location>
        <begin position="44"/>
        <end position="167"/>
    </location>
</feature>
<keyword evidence="3" id="KW-1185">Reference proteome</keyword>
<dbReference type="AlphaFoldDB" id="A0A1G7R368"/>
<proteinExistence type="predicted"/>
<evidence type="ECO:0000313" key="3">
    <source>
        <dbReference type="Proteomes" id="UP000182894"/>
    </source>
</evidence>
<dbReference type="InterPro" id="IPR045792">
    <property type="entry name" value="DUF6036"/>
</dbReference>
<dbReference type="Proteomes" id="UP000182894">
    <property type="component" value="Unassembled WGS sequence"/>
</dbReference>
<dbReference type="Pfam" id="PF19502">
    <property type="entry name" value="DUF6036"/>
    <property type="match status" value="1"/>
</dbReference>
<dbReference type="STRING" id="89065.SAMN05216605_10117"/>
<protein>
    <recommendedName>
        <fullName evidence="1">DUF6036 domain-containing protein</fullName>
    </recommendedName>
</protein>
<name>A0A1G7R368_9PSED</name>